<keyword evidence="3" id="KW-0268">Exocytosis</keyword>
<accession>A0AAE1C276</accession>
<dbReference type="GO" id="GO:0000149">
    <property type="term" value="F:SNARE binding"/>
    <property type="evidence" value="ECO:0007669"/>
    <property type="project" value="TreeGrafter"/>
</dbReference>
<dbReference type="InterPro" id="IPR010326">
    <property type="entry name" value="EXOC3/Sec6"/>
</dbReference>
<name>A0AAE1C276_9PEZI</name>
<gene>
    <name evidence="4" type="primary">SEC6</name>
    <name evidence="4" type="ORF">LTR78_005068</name>
</gene>
<comment type="similarity">
    <text evidence="1">Belongs to the SEC6 family.</text>
</comment>
<dbReference type="Proteomes" id="UP001274830">
    <property type="component" value="Unassembled WGS sequence"/>
</dbReference>
<keyword evidence="5" id="KW-1185">Reference proteome</keyword>
<protein>
    <submittedName>
        <fullName evidence="4">SNARE-binding exocyst subunit S6</fullName>
    </submittedName>
</protein>
<evidence type="ECO:0000313" key="5">
    <source>
        <dbReference type="Proteomes" id="UP001274830"/>
    </source>
</evidence>
<sequence length="798" mass="89417">MSSTLPLSLPPSHAALSTLLKSPDDLQNLLSLKTDLLRKKSAVDTHLKTSLSAQLLTTTSGMTLLQTSTKTVQAIKEEMQKIDRLCAEQQGMIRDFPEINRMSVLQRNFGAVEGMRGHVVGFRERLEEVEAGLREDEGDLEVQEHLLVVHEGLSALREVREEAMEQVRGSDGAEGESGMELIENLVVDPETGATLGEYFRRLEEVVGWFDEHVFSACGNLIALVQAGCNGLVVRLGLVIEEEEGRDRRVKALREAQKEFGGVAKRFASMRVQQREVRGYKDRLLQAVRASAEVQFEGTKAAFDEDPDRLEKSCRWFFNDLNTVKLGLVDLLPKKWKIFRTYTRIYHQLMHDFLLQRLDDPQLTPAHMLAILNWAPKYHEKVRRLGVDTDSLVPSIIDDREPELVREYRSLIMKAVEEWMDRMARADSRSFSARDETSLDQDAEGCLHTKSLGDMWTMLREQLAVAQASGRADVVEGVVDAMIRALKLRQKMWEGLVDGEFKKISEQASIPGAAPSEIEGLSAYQDWLVAIANDQITNIDDDPTAEIPTTSFLTHFKADFEPLVSPSYPVTIAPELESLTNAYIDLASHCMHLFASLLFTTDFRTVVRTGFFTPAWYSAAGTQGAMKQITTTFNDYLQGENPVSLVLHPSLREILLEELSNALLLSYLSAPLLRPPPPGGIKFRRQDPFTDLIRQDILTVFAFFQNYPDTFPLVKDKWRAVNAFESLISTPKVAEGGGSGVVEAFVGVKQGWWDVQLGWVEAVLRCRDDFERGMVSGVKGAAGGVEVERGLETVLGRVR</sequence>
<dbReference type="PANTHER" id="PTHR21292">
    <property type="entry name" value="EXOCYST COMPLEX COMPONENT SEC6-RELATED"/>
    <property type="match status" value="1"/>
</dbReference>
<evidence type="ECO:0000256" key="1">
    <source>
        <dbReference type="ARBA" id="ARBA00009447"/>
    </source>
</evidence>
<dbReference type="GO" id="GO:0006887">
    <property type="term" value="P:exocytosis"/>
    <property type="evidence" value="ECO:0007669"/>
    <property type="project" value="UniProtKB-KW"/>
</dbReference>
<dbReference type="PANTHER" id="PTHR21292:SF1">
    <property type="entry name" value="EXOCYST COMPLEX COMPONENT 3"/>
    <property type="match status" value="1"/>
</dbReference>
<organism evidence="4 5">
    <name type="scientific">Recurvomyces mirabilis</name>
    <dbReference type="NCBI Taxonomy" id="574656"/>
    <lineage>
        <taxon>Eukaryota</taxon>
        <taxon>Fungi</taxon>
        <taxon>Dikarya</taxon>
        <taxon>Ascomycota</taxon>
        <taxon>Pezizomycotina</taxon>
        <taxon>Dothideomycetes</taxon>
        <taxon>Dothideomycetidae</taxon>
        <taxon>Mycosphaerellales</taxon>
        <taxon>Teratosphaeriaceae</taxon>
        <taxon>Recurvomyces</taxon>
    </lineage>
</organism>
<dbReference type="GO" id="GO:0000145">
    <property type="term" value="C:exocyst"/>
    <property type="evidence" value="ECO:0007669"/>
    <property type="project" value="InterPro"/>
</dbReference>
<evidence type="ECO:0000256" key="3">
    <source>
        <dbReference type="ARBA" id="ARBA00022483"/>
    </source>
</evidence>
<comment type="caution">
    <text evidence="4">The sequence shown here is derived from an EMBL/GenBank/DDBJ whole genome shotgun (WGS) entry which is preliminary data.</text>
</comment>
<dbReference type="RefSeq" id="XP_064696247.1">
    <property type="nucleotide sequence ID" value="XM_064836038.1"/>
</dbReference>
<dbReference type="Gene3D" id="1.10.357.50">
    <property type="match status" value="1"/>
</dbReference>
<dbReference type="Pfam" id="PF06046">
    <property type="entry name" value="Sec6"/>
    <property type="match status" value="1"/>
</dbReference>
<dbReference type="GO" id="GO:0051601">
    <property type="term" value="P:exocyst localization"/>
    <property type="evidence" value="ECO:0007669"/>
    <property type="project" value="TreeGrafter"/>
</dbReference>
<proteinExistence type="inferred from homology"/>
<dbReference type="EMBL" id="JAUTXT010000016">
    <property type="protein sequence ID" value="KAK3675134.1"/>
    <property type="molecule type" value="Genomic_DNA"/>
</dbReference>
<evidence type="ECO:0000313" key="4">
    <source>
        <dbReference type="EMBL" id="KAK3675134.1"/>
    </source>
</evidence>
<evidence type="ECO:0000256" key="2">
    <source>
        <dbReference type="ARBA" id="ARBA00022448"/>
    </source>
</evidence>
<dbReference type="InterPro" id="IPR042532">
    <property type="entry name" value="EXOC3/Sec6_C"/>
</dbReference>
<dbReference type="GeneID" id="89960571"/>
<dbReference type="AlphaFoldDB" id="A0AAE1C276"/>
<reference evidence="4" key="1">
    <citation type="submission" date="2023-07" db="EMBL/GenBank/DDBJ databases">
        <title>Black Yeasts Isolated from many extreme environments.</title>
        <authorList>
            <person name="Coleine C."/>
            <person name="Stajich J.E."/>
            <person name="Selbmann L."/>
        </authorList>
    </citation>
    <scope>NUCLEOTIDE SEQUENCE</scope>
    <source>
        <strain evidence="4">CCFEE 5485</strain>
    </source>
</reference>
<keyword evidence="2" id="KW-0813">Transport</keyword>
<dbReference type="Gene3D" id="1.10.357.70">
    <property type="entry name" value="Exocyst complex component Sec6, C-terminal domain"/>
    <property type="match status" value="1"/>
</dbReference>